<protein>
    <submittedName>
        <fullName evidence="2">Uncharacterized protein</fullName>
    </submittedName>
</protein>
<sequence length="81" mass="9357">MLHYTIKLVFVISYEQGNKTNREMLFFQKFWLRRQSSNLYEALQNWTSPVSGTSGTFFTTSPAHPSSSTLLSSPKKESARY</sequence>
<gene>
    <name evidence="2" type="ordered locus">CT2031</name>
</gene>
<name>Q8KAX0_CHLTE</name>
<feature type="region of interest" description="Disordered" evidence="1">
    <location>
        <begin position="57"/>
        <end position="81"/>
    </location>
</feature>
<dbReference type="STRING" id="194439.CT2031"/>
<dbReference type="EMBL" id="AE006470">
    <property type="protein sequence ID" value="AAM73248.1"/>
    <property type="molecule type" value="Genomic_DNA"/>
</dbReference>
<evidence type="ECO:0000313" key="3">
    <source>
        <dbReference type="Proteomes" id="UP000001007"/>
    </source>
</evidence>
<dbReference type="KEGG" id="cte:CT2031"/>
<organism evidence="2 3">
    <name type="scientific">Chlorobaculum tepidum (strain ATCC 49652 / DSM 12025 / NBRC 103806 / TLS)</name>
    <name type="common">Chlorobium tepidum</name>
    <dbReference type="NCBI Taxonomy" id="194439"/>
    <lineage>
        <taxon>Bacteria</taxon>
        <taxon>Pseudomonadati</taxon>
        <taxon>Chlorobiota</taxon>
        <taxon>Chlorobiia</taxon>
        <taxon>Chlorobiales</taxon>
        <taxon>Chlorobiaceae</taxon>
        <taxon>Chlorobaculum</taxon>
    </lineage>
</organism>
<keyword evidence="3" id="KW-1185">Reference proteome</keyword>
<dbReference type="HOGENOM" id="CLU_2567646_0_0_10"/>
<evidence type="ECO:0000256" key="1">
    <source>
        <dbReference type="SAM" id="MobiDB-lite"/>
    </source>
</evidence>
<proteinExistence type="predicted"/>
<dbReference type="AlphaFoldDB" id="Q8KAX0"/>
<reference evidence="2 3" key="1">
    <citation type="journal article" date="2002" name="Proc. Natl. Acad. Sci. U.S.A.">
        <title>The complete genome sequence of Chlorobium tepidum TLS, a photosynthetic, anaerobic, green-sulfur bacterium.</title>
        <authorList>
            <person name="Eisen J.A."/>
            <person name="Nelson K.E."/>
            <person name="Paulsen I.T."/>
            <person name="Heidelberg J.F."/>
            <person name="Wu M."/>
            <person name="Dodson R.J."/>
            <person name="Deboy R."/>
            <person name="Gwinn M.L."/>
            <person name="Nelson W.C."/>
            <person name="Haft D.H."/>
            <person name="Hickey E.K."/>
            <person name="Peterson J.D."/>
            <person name="Durkin A.S."/>
            <person name="Kolonay J.L."/>
            <person name="Yang F."/>
            <person name="Holt I."/>
            <person name="Umayam L.A."/>
            <person name="Mason T."/>
            <person name="Brenner M."/>
            <person name="Shea T.P."/>
            <person name="Parksey D."/>
            <person name="Nierman W.C."/>
            <person name="Feldblyum T.V."/>
            <person name="Hansen C.L."/>
            <person name="Craven M.B."/>
            <person name="Radune D."/>
            <person name="Vamathevan J."/>
            <person name="Khouri H."/>
            <person name="White O."/>
            <person name="Gruber T.M."/>
            <person name="Ketchum K.A."/>
            <person name="Venter J.C."/>
            <person name="Tettelin H."/>
            <person name="Bryant D.A."/>
            <person name="Fraser C.M."/>
        </authorList>
    </citation>
    <scope>NUCLEOTIDE SEQUENCE [LARGE SCALE GENOMIC DNA]</scope>
    <source>
        <strain evidence="3">ATCC 49652 / DSM 12025 / NBRC 103806 / TLS</strain>
    </source>
</reference>
<accession>Q8KAX0</accession>
<feature type="compositionally biased region" description="Low complexity" evidence="1">
    <location>
        <begin position="57"/>
        <end position="73"/>
    </location>
</feature>
<dbReference type="Proteomes" id="UP000001007">
    <property type="component" value="Chromosome"/>
</dbReference>
<evidence type="ECO:0000313" key="2">
    <source>
        <dbReference type="EMBL" id="AAM73248.1"/>
    </source>
</evidence>
<dbReference type="EnsemblBacteria" id="AAM73248">
    <property type="protein sequence ID" value="AAM73248"/>
    <property type="gene ID" value="CT2031"/>
</dbReference>